<accession>A0A9X8UHY2</accession>
<evidence type="ECO:0000256" key="2">
    <source>
        <dbReference type="SAM" id="SignalP"/>
    </source>
</evidence>
<keyword evidence="4" id="KW-1185">Reference proteome</keyword>
<evidence type="ECO:0000313" key="4">
    <source>
        <dbReference type="Proteomes" id="UP000294682"/>
    </source>
</evidence>
<dbReference type="EMBL" id="SLUK01000008">
    <property type="protein sequence ID" value="TCL42701.1"/>
    <property type="molecule type" value="Genomic_DNA"/>
</dbReference>
<organism evidence="3 4">
    <name type="scientific">Harryflintia acetispora</name>
    <dbReference type="NCBI Taxonomy" id="1849041"/>
    <lineage>
        <taxon>Bacteria</taxon>
        <taxon>Bacillati</taxon>
        <taxon>Bacillota</taxon>
        <taxon>Clostridia</taxon>
        <taxon>Eubacteriales</taxon>
        <taxon>Oscillospiraceae</taxon>
        <taxon>Harryflintia</taxon>
    </lineage>
</organism>
<dbReference type="InterPro" id="IPR025648">
    <property type="entry name" value="DUF4358"/>
</dbReference>
<keyword evidence="2" id="KW-0732">Signal</keyword>
<dbReference type="Proteomes" id="UP000294682">
    <property type="component" value="Unassembled WGS sequence"/>
</dbReference>
<evidence type="ECO:0000256" key="1">
    <source>
        <dbReference type="SAM" id="MobiDB-lite"/>
    </source>
</evidence>
<dbReference type="PROSITE" id="PS51257">
    <property type="entry name" value="PROKAR_LIPOPROTEIN"/>
    <property type="match status" value="1"/>
</dbReference>
<feature type="compositionally biased region" description="Low complexity" evidence="1">
    <location>
        <begin position="29"/>
        <end position="50"/>
    </location>
</feature>
<dbReference type="RefSeq" id="WP_079699738.1">
    <property type="nucleotide sequence ID" value="NZ_JADNAH010000062.1"/>
</dbReference>
<sequence>MKRLITVLLAGAMMSAIFAGCGSDKDKGSSSSMSQSSSSSSSSSSSMSSSEEGDKVEIIIKDAKLKEAFDAVRREFGEFYVSMPSVITEQQMQEMYYINPDDIEEFAGEMSIANVSGDTFVAVKAKPGKADAVAEALEKRRTDIIDQFKTYPVNFMDIKSEAAKVITEGDYVFLVLMGDINVPDGEEASLEMAQKEVERAENAIKSVFEGSGSSAASSDAGSSSDAASK</sequence>
<feature type="chain" id="PRO_5040898325" evidence="2">
    <location>
        <begin position="20"/>
        <end position="229"/>
    </location>
</feature>
<evidence type="ECO:0000313" key="3">
    <source>
        <dbReference type="EMBL" id="TCL42701.1"/>
    </source>
</evidence>
<feature type="region of interest" description="Disordered" evidence="1">
    <location>
        <begin position="23"/>
        <end position="53"/>
    </location>
</feature>
<reference evidence="3 4" key="1">
    <citation type="submission" date="2019-03" db="EMBL/GenBank/DDBJ databases">
        <title>Genomic Encyclopedia of Type Strains, Phase IV (KMG-IV): sequencing the most valuable type-strain genomes for metagenomic binning, comparative biology and taxonomic classification.</title>
        <authorList>
            <person name="Goeker M."/>
        </authorList>
    </citation>
    <scope>NUCLEOTIDE SEQUENCE [LARGE SCALE GENOMIC DNA]</scope>
    <source>
        <strain evidence="3 4">DSM 100433</strain>
    </source>
</reference>
<feature type="signal peptide" evidence="2">
    <location>
        <begin position="1"/>
        <end position="19"/>
    </location>
</feature>
<name>A0A9X8UHY2_9FIRM</name>
<dbReference type="OrthoDB" id="2605982at2"/>
<feature type="compositionally biased region" description="Low complexity" evidence="1">
    <location>
        <begin position="210"/>
        <end position="229"/>
    </location>
</feature>
<protein>
    <submittedName>
        <fullName evidence="3">Uncharacterized protein DUF4358</fullName>
    </submittedName>
</protein>
<dbReference type="AlphaFoldDB" id="A0A9X8UHY2"/>
<comment type="caution">
    <text evidence="3">The sequence shown here is derived from an EMBL/GenBank/DDBJ whole genome shotgun (WGS) entry which is preliminary data.</text>
</comment>
<gene>
    <name evidence="3" type="ORF">EDD78_10812</name>
</gene>
<feature type="region of interest" description="Disordered" evidence="1">
    <location>
        <begin position="208"/>
        <end position="229"/>
    </location>
</feature>
<proteinExistence type="predicted"/>
<dbReference type="Pfam" id="PF14270">
    <property type="entry name" value="DUF4358"/>
    <property type="match status" value="1"/>
</dbReference>